<evidence type="ECO:0000256" key="1">
    <source>
        <dbReference type="ARBA" id="ARBA00004651"/>
    </source>
</evidence>
<evidence type="ECO:0000256" key="4">
    <source>
        <dbReference type="ARBA" id="ARBA00022692"/>
    </source>
</evidence>
<evidence type="ECO:0000256" key="6">
    <source>
        <dbReference type="ARBA" id="ARBA00023136"/>
    </source>
</evidence>
<keyword evidence="11" id="KW-1185">Reference proteome</keyword>
<dbReference type="EMBL" id="QXML01000004">
    <property type="protein sequence ID" value="RIW15659.1"/>
    <property type="molecule type" value="Genomic_DNA"/>
</dbReference>
<organism evidence="10 11">
    <name type="scientific">Algoriphagus lacus</name>
    <dbReference type="NCBI Taxonomy" id="2056311"/>
    <lineage>
        <taxon>Bacteria</taxon>
        <taxon>Pseudomonadati</taxon>
        <taxon>Bacteroidota</taxon>
        <taxon>Cytophagia</taxon>
        <taxon>Cytophagales</taxon>
        <taxon>Cyclobacteriaceae</taxon>
        <taxon>Algoriphagus</taxon>
    </lineage>
</organism>
<dbReference type="InterPro" id="IPR025857">
    <property type="entry name" value="MacB_PCD"/>
</dbReference>
<evidence type="ECO:0000313" key="10">
    <source>
        <dbReference type="EMBL" id="RIW15659.1"/>
    </source>
</evidence>
<dbReference type="InterPro" id="IPR003838">
    <property type="entry name" value="ABC3_permease_C"/>
</dbReference>
<dbReference type="RefSeq" id="WP_119477543.1">
    <property type="nucleotide sequence ID" value="NZ_QXML01000004.1"/>
</dbReference>
<dbReference type="Pfam" id="PF12704">
    <property type="entry name" value="MacB_PCD"/>
    <property type="match status" value="1"/>
</dbReference>
<evidence type="ECO:0000256" key="5">
    <source>
        <dbReference type="ARBA" id="ARBA00022989"/>
    </source>
</evidence>
<reference evidence="10 11" key="1">
    <citation type="submission" date="2018-09" db="EMBL/GenBank/DDBJ databases">
        <authorList>
            <person name="Wang X."/>
            <person name="Du Z."/>
        </authorList>
    </citation>
    <scope>NUCLEOTIDE SEQUENCE [LARGE SCALE GENOMIC DNA]</scope>
    <source>
        <strain evidence="10 11">N3</strain>
    </source>
</reference>
<dbReference type="GO" id="GO:0044874">
    <property type="term" value="P:lipoprotein localization to outer membrane"/>
    <property type="evidence" value="ECO:0007669"/>
    <property type="project" value="TreeGrafter"/>
</dbReference>
<evidence type="ECO:0000256" key="2">
    <source>
        <dbReference type="ARBA" id="ARBA00005236"/>
    </source>
</evidence>
<sequence length="405" mass="45416">MWLLKLAWKNMWRNRNRTAITIAAVFFSVILSILTNSLQDGIFDNLIKNVVSFYNGYIQVHKQGYWDEQILDNTFEGTSALEDSILALENVNALAPRLESFALASSDTLTKGCLVIGISPEKENSITELKNKLKEGEYLNEQDFGALIAEGLAKRLKLYLHDTLVIIGQGYHGAMAVGKYPIKGILKFGSPDLNDQMLYLSLPAAQELYGAPKMLTSYVVGLENPSNLDPTAEILRDKLGNEYEAMTWEEMMPEVVQHIRTDKGSLVIIQGVLYMLIGFGIIGTLLMMMVERKYEMGMLVAIGMKKRKLMQLMLIESVFTVLSGCILGMLASIPIVFYLNRYPIKFKGELAEVYEEFGFEAIFPTSTNPEIFLTQGLFVICMALLLSLYPIVKIARLDPVAAMKK</sequence>
<accession>A0A418PS06</accession>
<keyword evidence="4 7" id="KW-0812">Transmembrane</keyword>
<name>A0A418PS06_9BACT</name>
<dbReference type="InterPro" id="IPR051447">
    <property type="entry name" value="Lipoprotein-release_system"/>
</dbReference>
<evidence type="ECO:0000256" key="3">
    <source>
        <dbReference type="ARBA" id="ARBA00022475"/>
    </source>
</evidence>
<dbReference type="GO" id="GO:0098797">
    <property type="term" value="C:plasma membrane protein complex"/>
    <property type="evidence" value="ECO:0007669"/>
    <property type="project" value="TreeGrafter"/>
</dbReference>
<feature type="domain" description="MacB-like periplasmic core" evidence="9">
    <location>
        <begin position="18"/>
        <end position="236"/>
    </location>
</feature>
<dbReference type="Pfam" id="PF02687">
    <property type="entry name" value="FtsX"/>
    <property type="match status" value="1"/>
</dbReference>
<evidence type="ECO:0000259" key="9">
    <source>
        <dbReference type="Pfam" id="PF12704"/>
    </source>
</evidence>
<proteinExistence type="inferred from homology"/>
<comment type="caution">
    <text evidence="10">The sequence shown here is derived from an EMBL/GenBank/DDBJ whole genome shotgun (WGS) entry which is preliminary data.</text>
</comment>
<dbReference type="AlphaFoldDB" id="A0A418PS06"/>
<feature type="transmembrane region" description="Helical" evidence="7">
    <location>
        <begin position="267"/>
        <end position="290"/>
    </location>
</feature>
<feature type="domain" description="ABC3 transporter permease C-terminal" evidence="8">
    <location>
        <begin position="271"/>
        <end position="399"/>
    </location>
</feature>
<comment type="subcellular location">
    <subcellularLocation>
        <location evidence="1">Cell membrane</location>
        <topology evidence="1">Multi-pass membrane protein</topology>
    </subcellularLocation>
</comment>
<comment type="similarity">
    <text evidence="2">Belongs to the ABC-4 integral membrane protein family. LolC/E subfamily.</text>
</comment>
<keyword evidence="3" id="KW-1003">Cell membrane</keyword>
<feature type="transmembrane region" description="Helical" evidence="7">
    <location>
        <begin position="311"/>
        <end position="339"/>
    </location>
</feature>
<keyword evidence="6 7" id="KW-0472">Membrane</keyword>
<evidence type="ECO:0000256" key="7">
    <source>
        <dbReference type="SAM" id="Phobius"/>
    </source>
</evidence>
<keyword evidence="5 7" id="KW-1133">Transmembrane helix</keyword>
<dbReference type="PANTHER" id="PTHR30489">
    <property type="entry name" value="LIPOPROTEIN-RELEASING SYSTEM TRANSMEMBRANE PROTEIN LOLE"/>
    <property type="match status" value="1"/>
</dbReference>
<feature type="transmembrane region" description="Helical" evidence="7">
    <location>
        <begin position="372"/>
        <end position="395"/>
    </location>
</feature>
<protein>
    <submittedName>
        <fullName evidence="10">ABC transporter permease</fullName>
    </submittedName>
</protein>
<dbReference type="Proteomes" id="UP000283522">
    <property type="component" value="Unassembled WGS sequence"/>
</dbReference>
<evidence type="ECO:0000259" key="8">
    <source>
        <dbReference type="Pfam" id="PF02687"/>
    </source>
</evidence>
<evidence type="ECO:0000313" key="11">
    <source>
        <dbReference type="Proteomes" id="UP000283522"/>
    </source>
</evidence>
<dbReference type="OrthoDB" id="9784014at2"/>
<dbReference type="PANTHER" id="PTHR30489:SF0">
    <property type="entry name" value="LIPOPROTEIN-RELEASING SYSTEM TRANSMEMBRANE PROTEIN LOLE"/>
    <property type="match status" value="1"/>
</dbReference>
<gene>
    <name evidence="10" type="ORF">D0X99_09530</name>
</gene>